<gene>
    <name evidence="2" type="ORF">IC007_0572</name>
</gene>
<name>A0A510E0V1_9CREN</name>
<dbReference type="RefSeq" id="WP_149564690.1">
    <property type="nucleotide sequence ID" value="NZ_AP018930.1"/>
</dbReference>
<feature type="transmembrane region" description="Helical" evidence="1">
    <location>
        <begin position="37"/>
        <end position="59"/>
    </location>
</feature>
<reference evidence="3" key="1">
    <citation type="submission" date="2018-09" db="EMBL/GenBank/DDBJ databases">
        <title>Complete Genome Sequencing of Sulfolobus sp. JCM 16834.</title>
        <authorList>
            <person name="Kato S."/>
            <person name="Itoh T."/>
            <person name="Ohkuma M."/>
        </authorList>
    </citation>
    <scope>NUCLEOTIDE SEQUENCE [LARGE SCALE GENOMIC DNA]</scope>
    <source>
        <strain evidence="3">IC-007</strain>
    </source>
</reference>
<sequence length="103" mass="11277">MENYQILGLVVSLLLILTFFIHPFFNGMMTMMGGFGYMTFFPMFIGIPALVLGIVGSLIDNREAGGILLLIAAFLSLPAFFGFFGISFVILLLAGIFALTKRN</sequence>
<dbReference type="AlphaFoldDB" id="A0A510E0V1"/>
<keyword evidence="1" id="KW-1133">Transmembrane helix</keyword>
<feature type="transmembrane region" description="Helical" evidence="1">
    <location>
        <begin position="65"/>
        <end position="98"/>
    </location>
</feature>
<evidence type="ECO:0000313" key="3">
    <source>
        <dbReference type="Proteomes" id="UP000325030"/>
    </source>
</evidence>
<dbReference type="GeneID" id="41717021"/>
<keyword evidence="1" id="KW-0472">Membrane</keyword>
<evidence type="ECO:0000313" key="2">
    <source>
        <dbReference type="EMBL" id="BBG26067.1"/>
    </source>
</evidence>
<feature type="transmembrane region" description="Helical" evidence="1">
    <location>
        <begin position="6"/>
        <end position="25"/>
    </location>
</feature>
<proteinExistence type="predicted"/>
<accession>A0A510E0V1</accession>
<protein>
    <submittedName>
        <fullName evidence="2">Uncharacterized protein</fullName>
    </submittedName>
</protein>
<organism evidence="2 3">
    <name type="scientific">Sulfuracidifex tepidarius</name>
    <dbReference type="NCBI Taxonomy" id="1294262"/>
    <lineage>
        <taxon>Archaea</taxon>
        <taxon>Thermoproteota</taxon>
        <taxon>Thermoprotei</taxon>
        <taxon>Sulfolobales</taxon>
        <taxon>Sulfolobaceae</taxon>
        <taxon>Sulfuracidifex</taxon>
    </lineage>
</organism>
<evidence type="ECO:0000256" key="1">
    <source>
        <dbReference type="SAM" id="Phobius"/>
    </source>
</evidence>
<keyword evidence="1" id="KW-0812">Transmembrane</keyword>
<dbReference type="EMBL" id="AP018930">
    <property type="protein sequence ID" value="BBG26067.1"/>
    <property type="molecule type" value="Genomic_DNA"/>
</dbReference>
<dbReference type="Proteomes" id="UP000325030">
    <property type="component" value="Chromosome"/>
</dbReference>